<keyword evidence="2" id="KW-1185">Reference proteome</keyword>
<dbReference type="EMBL" id="FODV01000013">
    <property type="protein sequence ID" value="SEP07822.1"/>
    <property type="molecule type" value="Genomic_DNA"/>
</dbReference>
<sequence>MFGRLVALLVDFAIIECYTERSSANRYDIRAYDPAALEELAALLA</sequence>
<dbReference type="Proteomes" id="UP000199126">
    <property type="component" value="Unassembled WGS sequence"/>
</dbReference>
<accession>A0A1H8UX82</accession>
<dbReference type="AlphaFoldDB" id="A0A1H8UX82"/>
<evidence type="ECO:0000313" key="2">
    <source>
        <dbReference type="Proteomes" id="UP000199126"/>
    </source>
</evidence>
<reference evidence="2" key="1">
    <citation type="submission" date="2016-10" db="EMBL/GenBank/DDBJ databases">
        <authorList>
            <person name="Varghese N."/>
            <person name="Submissions S."/>
        </authorList>
    </citation>
    <scope>NUCLEOTIDE SEQUENCE [LARGE SCALE GENOMIC DNA]</scope>
    <source>
        <strain evidence="2">CGMCC 1.10121</strain>
    </source>
</reference>
<gene>
    <name evidence="1" type="ORF">SAMN04487948_11325</name>
</gene>
<organism evidence="1 2">
    <name type="scientific">Halogranum amylolyticum</name>
    <dbReference type="NCBI Taxonomy" id="660520"/>
    <lineage>
        <taxon>Archaea</taxon>
        <taxon>Methanobacteriati</taxon>
        <taxon>Methanobacteriota</taxon>
        <taxon>Stenosarchaea group</taxon>
        <taxon>Halobacteria</taxon>
        <taxon>Halobacteriales</taxon>
        <taxon>Haloferacaceae</taxon>
    </lineage>
</organism>
<proteinExistence type="predicted"/>
<evidence type="ECO:0000313" key="1">
    <source>
        <dbReference type="EMBL" id="SEP07822.1"/>
    </source>
</evidence>
<name>A0A1H8UX82_9EURY</name>
<protein>
    <submittedName>
        <fullName evidence="1">Uncharacterized protein</fullName>
    </submittedName>
</protein>